<keyword evidence="1" id="KW-0479">Metal-binding</keyword>
<protein>
    <submittedName>
        <fullName evidence="7">Uncharacterized protein LOC34623673</fullName>
    </submittedName>
</protein>
<sequence length="779" mass="85783">MGTGSQDQSINWGYLPYAKKLSAEAPSCQMELQTALSNRELSIHRFQGATNTRFSVPGRRSRTSQCMASCPLVVGTTLAGQDIRRPCVSSKGLEDAEAQESPGRSVDLQHPAYRRTFNTIPFHWAVNGSSAAEDEPRSRSGKSDLESMAEVITDEQKDDRFKAASRAATRAAFARKQRRFCCSTACCQDAVKVRRLSKSTDVAGCETVLARDVWARETAFILKEEADSRKRDLSSRVEADVSTPKASHVILAAQHKGSRDSLTLCPLRFTDRSMEAEFAYNQERSARFRNVMAGATAATLVAIDVVLAAVLWNTGMFMHDPVIFASFMVFFLLCTFLSIMYAMSYRIPYLRNYLEFASYFIVTSAVIAQTILGIWWKTALYSKENYLRFAPSVSKSFGLEYDPAIPGDRMNSVAYHFVVLLNELFLGILFQSTLLLTYILFDVLTPTRFFIASILQIVNTLLGIVPFIFGAIQIPETSLPNMASVVGILSIAASGFVGSYPMELRRRGLFYEWLSMKRAVANLLDIRKRAQKAAGSSSALDDIRSNCTRLSEILADLKQGAGKFDVAAAVSQGLTLIQECLFIFATCKNLYITSINEDLKDESYIKAFNLGRTQTRNLLNADSAISSTIGRQSRLGPGGEKLAPVPSDLQSRAGMFPPPACDLEARHAALLLPIVGLDLGFDPLEFERAHANGRSSVLLDAGTALLGRVASDWGCDELVLRNFLVQIDSLYQNQPYHNAKHGTLVAHSMSLLCRTLGIFREMNALGVGACLVAALCHDV</sequence>
<evidence type="ECO:0000256" key="3">
    <source>
        <dbReference type="SAM" id="MobiDB-lite"/>
    </source>
</evidence>
<dbReference type="GeneID" id="34623673"/>
<accession>A0A6P6RRN0</accession>
<reference evidence="7" key="1">
    <citation type="submission" date="2025-08" db="UniProtKB">
        <authorList>
            <consortium name="RefSeq"/>
        </authorList>
    </citation>
    <scope>IDENTIFICATION</scope>
</reference>
<dbReference type="InterPro" id="IPR002073">
    <property type="entry name" value="PDEase_catalytic_dom"/>
</dbReference>
<keyword evidence="4" id="KW-1133">Transmembrane helix</keyword>
<feature type="compositionally biased region" description="Basic and acidic residues" evidence="3">
    <location>
        <begin position="134"/>
        <end position="145"/>
    </location>
</feature>
<feature type="transmembrane region" description="Helical" evidence="4">
    <location>
        <begin position="448"/>
        <end position="469"/>
    </location>
</feature>
<keyword evidence="4" id="KW-0812">Transmembrane</keyword>
<dbReference type="Proteomes" id="UP000515125">
    <property type="component" value="Unplaced"/>
</dbReference>
<evidence type="ECO:0000259" key="5">
    <source>
        <dbReference type="PROSITE" id="PS51845"/>
    </source>
</evidence>
<feature type="transmembrane region" description="Helical" evidence="4">
    <location>
        <begin position="413"/>
        <end position="441"/>
    </location>
</feature>
<evidence type="ECO:0000313" key="6">
    <source>
        <dbReference type="Proteomes" id="UP000515125"/>
    </source>
</evidence>
<evidence type="ECO:0000256" key="4">
    <source>
        <dbReference type="SAM" id="Phobius"/>
    </source>
</evidence>
<dbReference type="GO" id="GO:0004114">
    <property type="term" value="F:3',5'-cyclic-nucleotide phosphodiesterase activity"/>
    <property type="evidence" value="ECO:0007669"/>
    <property type="project" value="InterPro"/>
</dbReference>
<feature type="transmembrane region" description="Helical" evidence="4">
    <location>
        <begin position="324"/>
        <end position="344"/>
    </location>
</feature>
<proteinExistence type="predicted"/>
<dbReference type="Gene3D" id="1.10.1300.10">
    <property type="entry name" value="3'5'-cyclic nucleotide phosphodiesterase, catalytic domain"/>
    <property type="match status" value="1"/>
</dbReference>
<dbReference type="PROSITE" id="PS51845">
    <property type="entry name" value="PDEASE_I_2"/>
    <property type="match status" value="1"/>
</dbReference>
<keyword evidence="2" id="KW-0378">Hydrolase</keyword>
<organism evidence="6 7">
    <name type="scientific">Cyclospora cayetanensis</name>
    <dbReference type="NCBI Taxonomy" id="88456"/>
    <lineage>
        <taxon>Eukaryota</taxon>
        <taxon>Sar</taxon>
        <taxon>Alveolata</taxon>
        <taxon>Apicomplexa</taxon>
        <taxon>Conoidasida</taxon>
        <taxon>Coccidia</taxon>
        <taxon>Eucoccidiorida</taxon>
        <taxon>Eimeriorina</taxon>
        <taxon>Eimeriidae</taxon>
        <taxon>Cyclospora</taxon>
    </lineage>
</organism>
<feature type="region of interest" description="Disordered" evidence="3">
    <location>
        <begin position="128"/>
        <end position="147"/>
    </location>
</feature>
<feature type="domain" description="PDEase" evidence="5">
    <location>
        <begin position="659"/>
        <end position="779"/>
    </location>
</feature>
<dbReference type="AlphaFoldDB" id="A0A6P6RRN0"/>
<feature type="transmembrane region" description="Helical" evidence="4">
    <location>
        <begin position="481"/>
        <end position="500"/>
    </location>
</feature>
<feature type="transmembrane region" description="Helical" evidence="4">
    <location>
        <begin position="356"/>
        <end position="376"/>
    </location>
</feature>
<gene>
    <name evidence="7" type="primary">LOC34623673</name>
</gene>
<name>A0A6P6RRN0_9EIME</name>
<feature type="transmembrane region" description="Helical" evidence="4">
    <location>
        <begin position="291"/>
        <end position="312"/>
    </location>
</feature>
<keyword evidence="6" id="KW-1185">Reference proteome</keyword>
<feature type="non-terminal residue" evidence="7">
    <location>
        <position position="779"/>
    </location>
</feature>
<dbReference type="GO" id="GO:0007165">
    <property type="term" value="P:signal transduction"/>
    <property type="evidence" value="ECO:0007669"/>
    <property type="project" value="InterPro"/>
</dbReference>
<evidence type="ECO:0000256" key="2">
    <source>
        <dbReference type="ARBA" id="ARBA00022801"/>
    </source>
</evidence>
<dbReference type="RefSeq" id="XP_026189760.1">
    <property type="nucleotide sequence ID" value="XM_026333975.1"/>
</dbReference>
<evidence type="ECO:0000256" key="1">
    <source>
        <dbReference type="ARBA" id="ARBA00022723"/>
    </source>
</evidence>
<dbReference type="GO" id="GO:0046872">
    <property type="term" value="F:metal ion binding"/>
    <property type="evidence" value="ECO:0007669"/>
    <property type="project" value="UniProtKB-KW"/>
</dbReference>
<dbReference type="InterPro" id="IPR036971">
    <property type="entry name" value="PDEase_catalytic_dom_sf"/>
</dbReference>
<dbReference type="Pfam" id="PF00233">
    <property type="entry name" value="PDEase_I"/>
    <property type="match status" value="1"/>
</dbReference>
<dbReference type="OrthoDB" id="10295056at2759"/>
<keyword evidence="4" id="KW-0472">Membrane</keyword>
<dbReference type="PANTHER" id="PTHR11347">
    <property type="entry name" value="CYCLIC NUCLEOTIDE PHOSPHODIESTERASE"/>
    <property type="match status" value="1"/>
</dbReference>
<evidence type="ECO:0000313" key="7">
    <source>
        <dbReference type="RefSeq" id="XP_026189760.1"/>
    </source>
</evidence>
<dbReference type="SUPFAM" id="SSF109604">
    <property type="entry name" value="HD-domain/PDEase-like"/>
    <property type="match status" value="1"/>
</dbReference>